<reference evidence="1" key="1">
    <citation type="submission" date="2016-03" db="EMBL/GenBank/DDBJ databases">
        <title>Updated assembly of Pseudogymnoascus destructans, the fungus causing white-nose syndrome of bats.</title>
        <authorList>
            <person name="Palmer J.M."/>
            <person name="Drees K.P."/>
            <person name="Foster J.T."/>
            <person name="Lindner D.L."/>
        </authorList>
    </citation>
    <scope>NUCLEOTIDE SEQUENCE [LARGE SCALE GENOMIC DNA]</scope>
    <source>
        <strain evidence="1">20631-21</strain>
    </source>
</reference>
<dbReference type="PANTHER" id="PTHR24148">
    <property type="entry name" value="ANKYRIN REPEAT DOMAIN-CONTAINING PROTEIN 39 HOMOLOG-RELATED"/>
    <property type="match status" value="1"/>
</dbReference>
<accession>A0A177AKC1</accession>
<protein>
    <recommendedName>
        <fullName evidence="2">Heterokaryon incompatibility domain-containing protein</fullName>
    </recommendedName>
</protein>
<dbReference type="Proteomes" id="UP000077154">
    <property type="component" value="Unassembled WGS sequence"/>
</dbReference>
<dbReference type="AlphaFoldDB" id="A0A177AKC1"/>
<organism evidence="1">
    <name type="scientific">Pseudogymnoascus destructans</name>
    <dbReference type="NCBI Taxonomy" id="655981"/>
    <lineage>
        <taxon>Eukaryota</taxon>
        <taxon>Fungi</taxon>
        <taxon>Dikarya</taxon>
        <taxon>Ascomycota</taxon>
        <taxon>Pezizomycotina</taxon>
        <taxon>Leotiomycetes</taxon>
        <taxon>Thelebolales</taxon>
        <taxon>Thelebolaceae</taxon>
        <taxon>Pseudogymnoascus</taxon>
    </lineage>
</organism>
<dbReference type="EMBL" id="KV441387">
    <property type="protein sequence ID" value="OAF62508.1"/>
    <property type="molecule type" value="Genomic_DNA"/>
</dbReference>
<evidence type="ECO:0000313" key="1">
    <source>
        <dbReference type="EMBL" id="OAF62508.1"/>
    </source>
</evidence>
<dbReference type="OrthoDB" id="2157530at2759"/>
<dbReference type="GeneID" id="36284098"/>
<proteinExistence type="predicted"/>
<dbReference type="RefSeq" id="XP_024327780.1">
    <property type="nucleotide sequence ID" value="XM_024464691.1"/>
</dbReference>
<dbReference type="PANTHER" id="PTHR24148:SF77">
    <property type="entry name" value="HETEROKARYON INCOMPATIBILITY DOMAIN-CONTAINING PROTEIN"/>
    <property type="match status" value="1"/>
</dbReference>
<dbReference type="VEuPathDB" id="FungiDB:GMDG_08386"/>
<evidence type="ECO:0008006" key="2">
    <source>
        <dbReference type="Google" id="ProtNLM"/>
    </source>
</evidence>
<dbReference type="InterPro" id="IPR052895">
    <property type="entry name" value="HetReg/Transcr_Mod"/>
</dbReference>
<name>A0A177AKC1_9PEZI</name>
<dbReference type="eggNOG" id="ENOG502SS3X">
    <property type="taxonomic scope" value="Eukaryota"/>
</dbReference>
<gene>
    <name evidence="1" type="ORF">VC83_01006</name>
</gene>
<sequence length="269" mass="30394">MQELACAPRISLIIGKRTLDWDMLNSFLGDAQYSDAFHMEWGHGTVGPMAGETFSKVKTIQNQRTMMQAGQRSSLMDVLERFKGSKSTDPRDKIYGLLGLTLQSREMMVDYRKSAVEVYTEVTTIEINGGANLDIITQNPFQVNDSTERLAGLPSWVPDFSCNMYDDYSTQYSSILFAQRWIYSASSAECKVPCDLLSDRVLRLRGTIIGRVDPYYSMSGNILPTQSPNGNSRISMRIRSLSQLRRLRLVGDVRKWGVRITGVLEDFGR</sequence>